<organism evidence="1 2">
    <name type="scientific">Trichinella murrelli</name>
    <dbReference type="NCBI Taxonomy" id="144512"/>
    <lineage>
        <taxon>Eukaryota</taxon>
        <taxon>Metazoa</taxon>
        <taxon>Ecdysozoa</taxon>
        <taxon>Nematoda</taxon>
        <taxon>Enoplea</taxon>
        <taxon>Dorylaimia</taxon>
        <taxon>Trichinellida</taxon>
        <taxon>Trichinellidae</taxon>
        <taxon>Trichinella</taxon>
    </lineage>
</organism>
<evidence type="ECO:0000313" key="1">
    <source>
        <dbReference type="EMBL" id="KRX49220.1"/>
    </source>
</evidence>
<accession>A0A0V0UCL4</accession>
<protein>
    <submittedName>
        <fullName evidence="1">Uncharacterized protein</fullName>
    </submittedName>
</protein>
<dbReference type="AlphaFoldDB" id="A0A0V0UCL4"/>
<proteinExistence type="predicted"/>
<dbReference type="EMBL" id="JYDJ01000019">
    <property type="protein sequence ID" value="KRX49220.1"/>
    <property type="molecule type" value="Genomic_DNA"/>
</dbReference>
<reference evidence="1 2" key="1">
    <citation type="submission" date="2015-01" db="EMBL/GenBank/DDBJ databases">
        <title>Evolution of Trichinella species and genotypes.</title>
        <authorList>
            <person name="Korhonen P.K."/>
            <person name="Edoardo P."/>
            <person name="Giuseppe L.R."/>
            <person name="Gasser R.B."/>
        </authorList>
    </citation>
    <scope>NUCLEOTIDE SEQUENCE [LARGE SCALE GENOMIC DNA]</scope>
    <source>
        <strain evidence="1">ISS417</strain>
    </source>
</reference>
<name>A0A0V0UCL4_9BILA</name>
<evidence type="ECO:0000313" key="2">
    <source>
        <dbReference type="Proteomes" id="UP000055048"/>
    </source>
</evidence>
<sequence>MNHRCSILSNSCASHSQLDSPNLPFFNNLRRQSRCDVTMEMCHVNMVDQFEYHCHWENVKKFNNLIVRDKNAVWNYSCCQMAAVLMAV</sequence>
<gene>
    <name evidence="1" type="ORF">T05_15311</name>
</gene>
<comment type="caution">
    <text evidence="1">The sequence shown here is derived from an EMBL/GenBank/DDBJ whole genome shotgun (WGS) entry which is preliminary data.</text>
</comment>
<keyword evidence="2" id="KW-1185">Reference proteome</keyword>
<dbReference type="Proteomes" id="UP000055048">
    <property type="component" value="Unassembled WGS sequence"/>
</dbReference>